<evidence type="ECO:0000313" key="2">
    <source>
        <dbReference type="Proteomes" id="UP000257080"/>
    </source>
</evidence>
<dbReference type="InterPro" id="IPR037480">
    <property type="entry name" value="YihR-like"/>
</dbReference>
<gene>
    <name evidence="1" type="ORF">B7R25_12840</name>
</gene>
<protein>
    <recommendedName>
        <fullName evidence="3">Aldose epimerase</fullName>
    </recommendedName>
</protein>
<name>A0A3E0W7L4_9MICO</name>
<dbReference type="GO" id="GO:0005975">
    <property type="term" value="P:carbohydrate metabolic process"/>
    <property type="evidence" value="ECO:0007669"/>
    <property type="project" value="InterPro"/>
</dbReference>
<sequence length="340" mass="36563">MGAGQRPAQRRAHRVDRRARRARAEAAVSGVAAPTLPTGAQYVISGTTSFGHAVVTVTEVAASLRSFTVDGLDIVQRYPLDEPPSRGAGIVMAPWPNRVDGGKWTYDGEEQQLDITDTEFTNASHGLLKNTAYRLVAHSETSITLGATIFAHPGYPFVVDSLVTYTLGDGGLDVRHTFTNLGTSRAPVAVGSHAYYRLEGVATGDLLLSCSADTVYENDSRKLPLHTRAVSGQFDLREGRRVADVELDDCFTDQTLVGGRYVTTLTAPDDRSVSVWGDQSFGHLVICTTDVFLDDSRRLVDAIAIEPQTSAVNALNNGIGLTWLQPGETWAASWGVTASL</sequence>
<dbReference type="InterPro" id="IPR008183">
    <property type="entry name" value="Aldose_1/G6P_1-epimerase"/>
</dbReference>
<dbReference type="GO" id="GO:0016853">
    <property type="term" value="F:isomerase activity"/>
    <property type="evidence" value="ECO:0007669"/>
    <property type="project" value="InterPro"/>
</dbReference>
<dbReference type="Proteomes" id="UP000257080">
    <property type="component" value="Unassembled WGS sequence"/>
</dbReference>
<dbReference type="AlphaFoldDB" id="A0A3E0W7L4"/>
<reference evidence="1 2" key="1">
    <citation type="submission" date="2017-04" db="EMBL/GenBank/DDBJ databases">
        <title>Comparative genome analysis of Subtercola boreus.</title>
        <authorList>
            <person name="Cho Y.-J."/>
            <person name="Cho A."/>
            <person name="Kim O.-S."/>
            <person name="Lee J.-I."/>
        </authorList>
    </citation>
    <scope>NUCLEOTIDE SEQUENCE [LARGE SCALE GENOMIC DNA]</scope>
    <source>
        <strain evidence="1 2">P28004</strain>
    </source>
</reference>
<dbReference type="OrthoDB" id="4739604at2"/>
<dbReference type="GO" id="GO:0030246">
    <property type="term" value="F:carbohydrate binding"/>
    <property type="evidence" value="ECO:0007669"/>
    <property type="project" value="InterPro"/>
</dbReference>
<dbReference type="Gene3D" id="2.70.98.10">
    <property type="match status" value="1"/>
</dbReference>
<accession>A0A3E0W7L4</accession>
<evidence type="ECO:0008006" key="3">
    <source>
        <dbReference type="Google" id="ProtNLM"/>
    </source>
</evidence>
<proteinExistence type="predicted"/>
<dbReference type="Pfam" id="PF01263">
    <property type="entry name" value="Aldose_epim"/>
    <property type="match status" value="1"/>
</dbReference>
<evidence type="ECO:0000313" key="1">
    <source>
        <dbReference type="EMBL" id="RFA25603.1"/>
    </source>
</evidence>
<comment type="caution">
    <text evidence="1">The sequence shown here is derived from an EMBL/GenBank/DDBJ whole genome shotgun (WGS) entry which is preliminary data.</text>
</comment>
<dbReference type="CDD" id="cd09022">
    <property type="entry name" value="Aldose_epim_Ec_YihR"/>
    <property type="match status" value="1"/>
</dbReference>
<dbReference type="SUPFAM" id="SSF74650">
    <property type="entry name" value="Galactose mutarotase-like"/>
    <property type="match status" value="1"/>
</dbReference>
<dbReference type="InterPro" id="IPR011013">
    <property type="entry name" value="Gal_mutarotase_sf_dom"/>
</dbReference>
<organism evidence="1 2">
    <name type="scientific">Subtercola boreus</name>
    <dbReference type="NCBI Taxonomy" id="120213"/>
    <lineage>
        <taxon>Bacteria</taxon>
        <taxon>Bacillati</taxon>
        <taxon>Actinomycetota</taxon>
        <taxon>Actinomycetes</taxon>
        <taxon>Micrococcales</taxon>
        <taxon>Microbacteriaceae</taxon>
        <taxon>Subtercola</taxon>
    </lineage>
</organism>
<dbReference type="InterPro" id="IPR014718">
    <property type="entry name" value="GH-type_carb-bd"/>
</dbReference>
<dbReference type="EMBL" id="NBXE01000030">
    <property type="protein sequence ID" value="RFA25603.1"/>
    <property type="molecule type" value="Genomic_DNA"/>
</dbReference>